<comment type="caution">
    <text evidence="4">The sequence shown here is derived from an EMBL/GenBank/DDBJ whole genome shotgun (WGS) entry which is preliminary data.</text>
</comment>
<proteinExistence type="predicted"/>
<dbReference type="Proteomes" id="UP000236333">
    <property type="component" value="Unassembled WGS sequence"/>
</dbReference>
<evidence type="ECO:0000256" key="1">
    <source>
        <dbReference type="ARBA" id="ARBA00022737"/>
    </source>
</evidence>
<dbReference type="PANTHER" id="PTHR24171:SF8">
    <property type="entry name" value="BRCA1-ASSOCIATED RING DOMAIN PROTEIN 1"/>
    <property type="match status" value="1"/>
</dbReference>
<name>A0A2J8AIB6_9CHLO</name>
<dbReference type="SUPFAM" id="SSF48403">
    <property type="entry name" value="Ankyrin repeat"/>
    <property type="match status" value="1"/>
</dbReference>
<dbReference type="Gene3D" id="1.25.40.20">
    <property type="entry name" value="Ankyrin repeat-containing domain"/>
    <property type="match status" value="1"/>
</dbReference>
<dbReference type="PANTHER" id="PTHR24171">
    <property type="entry name" value="ANKYRIN REPEAT DOMAIN-CONTAINING PROTEIN 39-RELATED"/>
    <property type="match status" value="1"/>
</dbReference>
<feature type="repeat" description="ANK" evidence="3">
    <location>
        <begin position="175"/>
        <end position="207"/>
    </location>
</feature>
<dbReference type="GO" id="GO:0004842">
    <property type="term" value="F:ubiquitin-protein transferase activity"/>
    <property type="evidence" value="ECO:0007669"/>
    <property type="project" value="TreeGrafter"/>
</dbReference>
<evidence type="ECO:0000313" key="4">
    <source>
        <dbReference type="EMBL" id="PNH12255.1"/>
    </source>
</evidence>
<dbReference type="EMBL" id="PGGS01000012">
    <property type="protein sequence ID" value="PNH12255.1"/>
    <property type="molecule type" value="Genomic_DNA"/>
</dbReference>
<keyword evidence="2 3" id="KW-0040">ANK repeat</keyword>
<dbReference type="PROSITE" id="PS50297">
    <property type="entry name" value="ANK_REP_REGION"/>
    <property type="match status" value="2"/>
</dbReference>
<dbReference type="SMART" id="SM00248">
    <property type="entry name" value="ANK"/>
    <property type="match status" value="3"/>
</dbReference>
<feature type="repeat" description="ANK" evidence="3">
    <location>
        <begin position="147"/>
        <end position="174"/>
    </location>
</feature>
<organism evidence="4 5">
    <name type="scientific">Tetrabaena socialis</name>
    <dbReference type="NCBI Taxonomy" id="47790"/>
    <lineage>
        <taxon>Eukaryota</taxon>
        <taxon>Viridiplantae</taxon>
        <taxon>Chlorophyta</taxon>
        <taxon>core chlorophytes</taxon>
        <taxon>Chlorophyceae</taxon>
        <taxon>CS clade</taxon>
        <taxon>Chlamydomonadales</taxon>
        <taxon>Tetrabaenaceae</taxon>
        <taxon>Tetrabaena</taxon>
    </lineage>
</organism>
<evidence type="ECO:0000256" key="2">
    <source>
        <dbReference type="ARBA" id="ARBA00023043"/>
    </source>
</evidence>
<evidence type="ECO:0000313" key="5">
    <source>
        <dbReference type="Proteomes" id="UP000236333"/>
    </source>
</evidence>
<dbReference type="InterPro" id="IPR036770">
    <property type="entry name" value="Ankyrin_rpt-contain_sf"/>
</dbReference>
<reference evidence="4 5" key="1">
    <citation type="journal article" date="2017" name="Mol. Biol. Evol.">
        <title>The 4-celled Tetrabaena socialis nuclear genome reveals the essential components for genetic control of cell number at the origin of multicellularity in the volvocine lineage.</title>
        <authorList>
            <person name="Featherston J."/>
            <person name="Arakaki Y."/>
            <person name="Hanschen E.R."/>
            <person name="Ferris P.J."/>
            <person name="Michod R.E."/>
            <person name="Olson B.J.S.C."/>
            <person name="Nozaki H."/>
            <person name="Durand P.M."/>
        </authorList>
    </citation>
    <scope>NUCLEOTIDE SEQUENCE [LARGE SCALE GENOMIC DNA]</scope>
    <source>
        <strain evidence="4 5">NIES-571</strain>
    </source>
</reference>
<protein>
    <submittedName>
        <fullName evidence="4">Ankyrin repeat domain-containing protein 2</fullName>
    </submittedName>
</protein>
<feature type="repeat" description="ANK" evidence="3">
    <location>
        <begin position="208"/>
        <end position="240"/>
    </location>
</feature>
<evidence type="ECO:0000256" key="3">
    <source>
        <dbReference type="PROSITE-ProRule" id="PRU00023"/>
    </source>
</evidence>
<keyword evidence="5" id="KW-1185">Reference proteome</keyword>
<dbReference type="InterPro" id="IPR002110">
    <property type="entry name" value="Ankyrin_rpt"/>
</dbReference>
<dbReference type="PROSITE" id="PS50088">
    <property type="entry name" value="ANK_REPEAT"/>
    <property type="match status" value="3"/>
</dbReference>
<accession>A0A2J8AIB6</accession>
<keyword evidence="1" id="KW-0677">Repeat</keyword>
<dbReference type="Pfam" id="PF12796">
    <property type="entry name" value="Ank_2"/>
    <property type="match status" value="1"/>
</dbReference>
<dbReference type="GO" id="GO:0085020">
    <property type="term" value="P:protein K6-linked ubiquitination"/>
    <property type="evidence" value="ECO:0007669"/>
    <property type="project" value="TreeGrafter"/>
</dbReference>
<sequence length="292" mass="30735">MAKGHKGKAGMPVPFPDVESAVRAMERANGAQLDGRTLAIEFVQVPIKIPPGMPTAQAQALVAYLKSPVMQEKLVALQDDPELGHIFAELRDGGAAAFQKYWDDTDLMLKISQKLRALDMDPNAPQGVEGDAAAAAEPPAKKLIANLHDAAKHGDLDAATRFLEEGADVNEHNDRGISALGVAVGFNRLEVVKLLIEKGGDLKFRDPKANNLMHYAAGYGRMAIAKVLLAAGAELGAKNEAGQAPADVAKMNGERDMLKFLESYAAIAARIAEKTAAPAADAAAAEPAEATA</sequence>
<gene>
    <name evidence="4" type="ORF">TSOC_000843</name>
</gene>
<dbReference type="OrthoDB" id="71307at2759"/>
<dbReference type="AlphaFoldDB" id="A0A2J8AIB6"/>